<evidence type="ECO:0000313" key="3">
    <source>
        <dbReference type="Proteomes" id="UP001221413"/>
    </source>
</evidence>
<proteinExistence type="predicted"/>
<gene>
    <name evidence="2" type="ORF">Dda_7059</name>
</gene>
<organism evidence="2 3">
    <name type="scientific">Drechslerella dactyloides</name>
    <name type="common">Nematode-trapping fungus</name>
    <name type="synonym">Arthrobotrys dactyloides</name>
    <dbReference type="NCBI Taxonomy" id="74499"/>
    <lineage>
        <taxon>Eukaryota</taxon>
        <taxon>Fungi</taxon>
        <taxon>Dikarya</taxon>
        <taxon>Ascomycota</taxon>
        <taxon>Pezizomycotina</taxon>
        <taxon>Orbiliomycetes</taxon>
        <taxon>Orbiliales</taxon>
        <taxon>Orbiliaceae</taxon>
        <taxon>Drechslerella</taxon>
    </lineage>
</organism>
<dbReference type="EMBL" id="JAQGDS010000009">
    <property type="protein sequence ID" value="KAJ6258142.1"/>
    <property type="molecule type" value="Genomic_DNA"/>
</dbReference>
<feature type="region of interest" description="Disordered" evidence="1">
    <location>
        <begin position="261"/>
        <end position="280"/>
    </location>
</feature>
<dbReference type="Proteomes" id="UP001221413">
    <property type="component" value="Unassembled WGS sequence"/>
</dbReference>
<comment type="caution">
    <text evidence="2">The sequence shown here is derived from an EMBL/GenBank/DDBJ whole genome shotgun (WGS) entry which is preliminary data.</text>
</comment>
<evidence type="ECO:0000256" key="1">
    <source>
        <dbReference type="SAM" id="MobiDB-lite"/>
    </source>
</evidence>
<protein>
    <submittedName>
        <fullName evidence="2">Uncharacterized protein</fullName>
    </submittedName>
</protein>
<sequence>MIRILLESPRAQHILARLITGPEPVKADWHTTLAEPPDPSPESISIYLEELQRLVLETIPVDSKTLQEYESANRLESYKRYRLLEIVCTAIHFLAIRLYQQYHPPTPFEDPSGGLRLPKPYPRIRHTSYFKYERTGDPKSVGFWAEAQILGGVILFDRGASGEECKSVWLHGKPHHDINEVYKLPDDAVLAILEHKCLPLELVWENLPHLSAADAQRNGIYREFGLAHIKVYRNFLTTCQQGSVNGGEIMERKLDEFLKRNTGATKDRTPFPARQAPYNH</sequence>
<reference evidence="2" key="1">
    <citation type="submission" date="2023-01" db="EMBL/GenBank/DDBJ databases">
        <title>The chitinases involved in constricting ring structure development in the nematode-trapping fungus Drechslerella dactyloides.</title>
        <authorList>
            <person name="Wang R."/>
            <person name="Zhang L."/>
            <person name="Tang P."/>
            <person name="Li S."/>
            <person name="Liang L."/>
        </authorList>
    </citation>
    <scope>NUCLEOTIDE SEQUENCE</scope>
    <source>
        <strain evidence="2">YMF1.00031</strain>
    </source>
</reference>
<name>A0AAD6NHA5_DREDA</name>
<keyword evidence="3" id="KW-1185">Reference proteome</keyword>
<evidence type="ECO:0000313" key="2">
    <source>
        <dbReference type="EMBL" id="KAJ6258142.1"/>
    </source>
</evidence>
<dbReference type="AlphaFoldDB" id="A0AAD6NHA5"/>
<accession>A0AAD6NHA5</accession>